<feature type="compositionally biased region" description="Basic residues" evidence="3">
    <location>
        <begin position="65"/>
        <end position="78"/>
    </location>
</feature>
<dbReference type="Pfam" id="PF01535">
    <property type="entry name" value="PPR"/>
    <property type="match status" value="4"/>
</dbReference>
<keyword evidence="5" id="KW-1185">Reference proteome</keyword>
<dbReference type="NCBIfam" id="TIGR00756">
    <property type="entry name" value="PPR"/>
    <property type="match status" value="9"/>
</dbReference>
<evidence type="ECO:0000256" key="2">
    <source>
        <dbReference type="PROSITE-ProRule" id="PRU00708"/>
    </source>
</evidence>
<accession>A0AAP0E4B3</accession>
<feature type="repeat" description="PPR" evidence="2">
    <location>
        <begin position="446"/>
        <end position="480"/>
    </location>
</feature>
<dbReference type="PANTHER" id="PTHR47942">
    <property type="entry name" value="TETRATRICOPEPTIDE REPEAT (TPR)-LIKE SUPERFAMILY PROTEIN-RELATED"/>
    <property type="match status" value="1"/>
</dbReference>
<dbReference type="AlphaFoldDB" id="A0AAP0E4B3"/>
<organism evidence="4 5">
    <name type="scientific">Stephania yunnanensis</name>
    <dbReference type="NCBI Taxonomy" id="152371"/>
    <lineage>
        <taxon>Eukaryota</taxon>
        <taxon>Viridiplantae</taxon>
        <taxon>Streptophyta</taxon>
        <taxon>Embryophyta</taxon>
        <taxon>Tracheophyta</taxon>
        <taxon>Spermatophyta</taxon>
        <taxon>Magnoliopsida</taxon>
        <taxon>Ranunculales</taxon>
        <taxon>Menispermaceae</taxon>
        <taxon>Menispermoideae</taxon>
        <taxon>Cissampelideae</taxon>
        <taxon>Stephania</taxon>
    </lineage>
</organism>
<dbReference type="Gene3D" id="1.25.40.10">
    <property type="entry name" value="Tetratricopeptide repeat domain"/>
    <property type="match status" value="4"/>
</dbReference>
<name>A0AAP0E4B3_9MAGN</name>
<keyword evidence="1" id="KW-0677">Repeat</keyword>
<dbReference type="SUPFAM" id="SSF81901">
    <property type="entry name" value="HCP-like"/>
    <property type="match status" value="1"/>
</dbReference>
<evidence type="ECO:0000313" key="4">
    <source>
        <dbReference type="EMBL" id="KAK9086316.1"/>
    </source>
</evidence>
<comment type="caution">
    <text evidence="4">The sequence shown here is derived from an EMBL/GenBank/DDBJ whole genome shotgun (WGS) entry which is preliminary data.</text>
</comment>
<dbReference type="Pfam" id="PF13041">
    <property type="entry name" value="PPR_2"/>
    <property type="match status" value="3"/>
</dbReference>
<feature type="repeat" description="PPR" evidence="2">
    <location>
        <begin position="343"/>
        <end position="377"/>
    </location>
</feature>
<feature type="repeat" description="PPR" evidence="2">
    <location>
        <begin position="551"/>
        <end position="585"/>
    </location>
</feature>
<dbReference type="Proteomes" id="UP001420932">
    <property type="component" value="Unassembled WGS sequence"/>
</dbReference>
<feature type="region of interest" description="Disordered" evidence="3">
    <location>
        <begin position="1"/>
        <end position="21"/>
    </location>
</feature>
<dbReference type="InterPro" id="IPR051222">
    <property type="entry name" value="PPR/CCM1_RNA-binding"/>
</dbReference>
<dbReference type="InterPro" id="IPR002885">
    <property type="entry name" value="PPR_rpt"/>
</dbReference>
<feature type="compositionally biased region" description="Polar residues" evidence="3">
    <location>
        <begin position="1"/>
        <end position="12"/>
    </location>
</feature>
<dbReference type="PANTHER" id="PTHR47942:SF48">
    <property type="entry name" value="OS05G0355200 PROTEIN"/>
    <property type="match status" value="1"/>
</dbReference>
<feature type="repeat" description="PPR" evidence="2">
    <location>
        <begin position="516"/>
        <end position="550"/>
    </location>
</feature>
<evidence type="ECO:0000256" key="3">
    <source>
        <dbReference type="SAM" id="MobiDB-lite"/>
    </source>
</evidence>
<feature type="repeat" description="PPR" evidence="2">
    <location>
        <begin position="621"/>
        <end position="655"/>
    </location>
</feature>
<sequence>MKRSLIRQTHSAKSPPLAGIHGLRRRTTAGLHGGDDPRLGGGLQGRCFRGQQVRPLRGLSLPMSRPHHPRFNSRLSRSHRQVSPLLSLPISHTLLSNLQEQVRPSQVKLPPLISSRHLFRCSSNGNDLGAKLGGLGSGFSKLRGFGGVSRDGFDESQKLFFVTNGNLLGRKLGLGPGFSKLKSFSDECKQFFSLTNGVDLGAKLGVLGSGFSRLRGFSGIGSHQLFCLTNGNDWSAKLGGLGSGFSRLRSFSGVCSDQSEEENEEIEVGNGGSGVDWSEVERVCKVIEELFVSDRNMEGVLDQCGIEVSSNLVAGVLDRFRHARKPAFRFFNWAGQRPGFEHDSRTYNAMMRILGKTRQFESMVSMLEEMGKKKLLTIETFSIAIKGFASAREMKKAVGIFELMKKYDFKAGTDTFNDLLDALGRAKLAKEAQALFEKLKNRFTPDLQTYTVLLAGWCKVKNLMDAGRVWNEMIDRGFKPDIVAHNIMLEGLLKGRKSSEAIKLFELMKAKGPSPNVRSYTILIRDLCKGNKMEQAVEYFDEMVEAGCKADPAVYTCLIAGFGNQKKMDKVYGLLKEMKEQGCPPDGRCYNALIKLMTNRQMPDDAVRLYKKMVESGHQPTIHTYNMMMKSYFHTKNYEMGRAVWEEMNKKGCCPDDNSYTVFISGLIRHGRAEEACKYIEEMIEKGMKAPQLDYNKFAADFSRAGKPDILHELALKMKFSGKFEISNMFASWSEMMKK</sequence>
<gene>
    <name evidence="4" type="ORF">Syun_028710</name>
</gene>
<feature type="repeat" description="PPR" evidence="2">
    <location>
        <begin position="481"/>
        <end position="515"/>
    </location>
</feature>
<feature type="repeat" description="PPR" evidence="2">
    <location>
        <begin position="656"/>
        <end position="690"/>
    </location>
</feature>
<dbReference type="EMBL" id="JBBNAF010000013">
    <property type="protein sequence ID" value="KAK9086316.1"/>
    <property type="molecule type" value="Genomic_DNA"/>
</dbReference>
<evidence type="ECO:0000256" key="1">
    <source>
        <dbReference type="ARBA" id="ARBA00022737"/>
    </source>
</evidence>
<reference evidence="4 5" key="1">
    <citation type="submission" date="2024-01" db="EMBL/GenBank/DDBJ databases">
        <title>Genome assemblies of Stephania.</title>
        <authorList>
            <person name="Yang L."/>
        </authorList>
    </citation>
    <scope>NUCLEOTIDE SEQUENCE [LARGE SCALE GENOMIC DNA]</scope>
    <source>
        <strain evidence="4">YNDBR</strain>
        <tissue evidence="4">Leaf</tissue>
    </source>
</reference>
<proteinExistence type="predicted"/>
<feature type="region of interest" description="Disordered" evidence="3">
    <location>
        <begin position="27"/>
        <end position="46"/>
    </location>
</feature>
<dbReference type="PROSITE" id="PS51375">
    <property type="entry name" value="PPR"/>
    <property type="match status" value="8"/>
</dbReference>
<feature type="repeat" description="PPR" evidence="2">
    <location>
        <begin position="586"/>
        <end position="620"/>
    </location>
</feature>
<evidence type="ECO:0008006" key="6">
    <source>
        <dbReference type="Google" id="ProtNLM"/>
    </source>
</evidence>
<protein>
    <recommendedName>
        <fullName evidence="6">Pentatricopeptide repeat-containing protein</fullName>
    </recommendedName>
</protein>
<evidence type="ECO:0000313" key="5">
    <source>
        <dbReference type="Proteomes" id="UP001420932"/>
    </source>
</evidence>
<dbReference type="InterPro" id="IPR011990">
    <property type="entry name" value="TPR-like_helical_dom_sf"/>
</dbReference>
<feature type="region of interest" description="Disordered" evidence="3">
    <location>
        <begin position="59"/>
        <end position="78"/>
    </location>
</feature>